<organism evidence="2 3">
    <name type="scientific">Candidatus Blautia merdavium</name>
    <dbReference type="NCBI Taxonomy" id="2838494"/>
    <lineage>
        <taxon>Bacteria</taxon>
        <taxon>Bacillati</taxon>
        <taxon>Bacillota</taxon>
        <taxon>Clostridia</taxon>
        <taxon>Lachnospirales</taxon>
        <taxon>Lachnospiraceae</taxon>
        <taxon>Blautia</taxon>
    </lineage>
</organism>
<protein>
    <recommendedName>
        <fullName evidence="1">DUF6998 domain-containing protein</fullName>
    </recommendedName>
</protein>
<gene>
    <name evidence="2" type="ORF">H9753_07400</name>
</gene>
<feature type="domain" description="DUF6998" evidence="1">
    <location>
        <begin position="17"/>
        <end position="149"/>
    </location>
</feature>
<dbReference type="Proteomes" id="UP000823886">
    <property type="component" value="Unassembled WGS sequence"/>
</dbReference>
<evidence type="ECO:0000313" key="3">
    <source>
        <dbReference type="Proteomes" id="UP000823886"/>
    </source>
</evidence>
<reference evidence="2" key="1">
    <citation type="journal article" date="2021" name="PeerJ">
        <title>Extensive microbial diversity within the chicken gut microbiome revealed by metagenomics and culture.</title>
        <authorList>
            <person name="Gilroy R."/>
            <person name="Ravi A."/>
            <person name="Getino M."/>
            <person name="Pursley I."/>
            <person name="Horton D.L."/>
            <person name="Alikhan N.F."/>
            <person name="Baker D."/>
            <person name="Gharbi K."/>
            <person name="Hall N."/>
            <person name="Watson M."/>
            <person name="Adriaenssens E.M."/>
            <person name="Foster-Nyarko E."/>
            <person name="Jarju S."/>
            <person name="Secka A."/>
            <person name="Antonio M."/>
            <person name="Oren A."/>
            <person name="Chaudhuri R.R."/>
            <person name="La Ragione R."/>
            <person name="Hildebrand F."/>
            <person name="Pallen M.J."/>
        </authorList>
    </citation>
    <scope>NUCLEOTIDE SEQUENCE</scope>
    <source>
        <strain evidence="2">ChiBcec2-3848</strain>
    </source>
</reference>
<evidence type="ECO:0000259" key="1">
    <source>
        <dbReference type="Pfam" id="PF22522"/>
    </source>
</evidence>
<evidence type="ECO:0000313" key="2">
    <source>
        <dbReference type="EMBL" id="HJC63427.1"/>
    </source>
</evidence>
<reference evidence="2" key="2">
    <citation type="submission" date="2021-04" db="EMBL/GenBank/DDBJ databases">
        <authorList>
            <person name="Gilroy R."/>
        </authorList>
    </citation>
    <scope>NUCLEOTIDE SEQUENCE</scope>
    <source>
        <strain evidence="2">ChiBcec2-3848</strain>
    </source>
</reference>
<comment type="caution">
    <text evidence="2">The sequence shown here is derived from an EMBL/GenBank/DDBJ whole genome shotgun (WGS) entry which is preliminary data.</text>
</comment>
<proteinExistence type="predicted"/>
<dbReference type="Pfam" id="PF22522">
    <property type="entry name" value="DUF6998"/>
    <property type="match status" value="1"/>
</dbReference>
<dbReference type="AlphaFoldDB" id="A0A9D2PLU1"/>
<accession>A0A9D2PLU1</accession>
<dbReference type="EMBL" id="DWVZ01000098">
    <property type="protein sequence ID" value="HJC63427.1"/>
    <property type="molecule type" value="Genomic_DNA"/>
</dbReference>
<dbReference type="InterPro" id="IPR054267">
    <property type="entry name" value="DUF6998"/>
</dbReference>
<name>A0A9D2PLU1_9FIRM</name>
<sequence length="154" mass="17186">MGMSAATIQEMVAEKIKTLYRVSRELEELFPGRHYTPDGHMIGSIGEALAACCYGLTLFEAGRETHDAKAPDDRLVQIKATQIDRVALSSKPEWLLVLQIHPDGTFSEVYNGPGKLAWAHCWEKQKNGQRPISLAKLRSLQAEVPEAGRLKRIM</sequence>